<comment type="similarity">
    <text evidence="1">Belongs to the WD repeat CDC20/Fizzy family.</text>
</comment>
<keyword evidence="9" id="KW-1185">Reference proteome</keyword>
<dbReference type="InterPro" id="IPR019775">
    <property type="entry name" value="WD40_repeat_CS"/>
</dbReference>
<dbReference type="PANTHER" id="PTHR19918:SF1">
    <property type="entry name" value="FIZZY-RELATED PROTEIN HOMOLOG"/>
    <property type="match status" value="1"/>
</dbReference>
<dbReference type="Gene3D" id="2.130.10.10">
    <property type="entry name" value="YVTN repeat-like/Quinoprotein amine dehydrogenase"/>
    <property type="match status" value="1"/>
</dbReference>
<dbReference type="InterPro" id="IPR056150">
    <property type="entry name" value="WD40_CDC20-Fz"/>
</dbReference>
<protein>
    <recommendedName>
        <fullName evidence="7">CDC20/Fizzy WD40 domain-containing protein</fullName>
    </recommendedName>
</protein>
<dbReference type="InterPro" id="IPR033010">
    <property type="entry name" value="Cdc20/Fizzy"/>
</dbReference>
<dbReference type="GO" id="GO:0005680">
    <property type="term" value="C:anaphase-promoting complex"/>
    <property type="evidence" value="ECO:0007669"/>
    <property type="project" value="TreeGrafter"/>
</dbReference>
<dbReference type="PROSITE" id="PS00678">
    <property type="entry name" value="WD_REPEATS_1"/>
    <property type="match status" value="2"/>
</dbReference>
<dbReference type="SUPFAM" id="SSF50978">
    <property type="entry name" value="WD40 repeat-like"/>
    <property type="match status" value="1"/>
</dbReference>
<dbReference type="Pfam" id="PF24807">
    <property type="entry name" value="WD40_CDC20-Fz"/>
    <property type="match status" value="1"/>
</dbReference>
<dbReference type="InterPro" id="IPR036322">
    <property type="entry name" value="WD40_repeat_dom_sf"/>
</dbReference>
<evidence type="ECO:0000313" key="8">
    <source>
        <dbReference type="EMBL" id="KAK9833975.1"/>
    </source>
</evidence>
<feature type="domain" description="CDC20/Fizzy WD40" evidence="7">
    <location>
        <begin position="128"/>
        <end position="419"/>
    </location>
</feature>
<dbReference type="PANTHER" id="PTHR19918">
    <property type="entry name" value="CELL DIVISION CYCLE 20 CDC20 FIZZY -RELATED"/>
    <property type="match status" value="1"/>
</dbReference>
<accession>A0AAW1RKI2</accession>
<evidence type="ECO:0000256" key="6">
    <source>
        <dbReference type="PROSITE-ProRule" id="PRU00221"/>
    </source>
</evidence>
<dbReference type="GO" id="GO:1990757">
    <property type="term" value="F:ubiquitin ligase activator activity"/>
    <property type="evidence" value="ECO:0007669"/>
    <property type="project" value="TreeGrafter"/>
</dbReference>
<sequence length="444" mass="47643">MDGCPPASADARVSPRCSFLCRFIPEIERASHLDVNIELGDAQDVPGPPTPAGYSALLTANLNLLASPTREGQPCSQMHLSPRGVFRFSQPRPEAGHSPPFPPLSPVADCPVRLRTERKVPRTAFKILDAPKLPDDFYMNLIDWSAQNMLAVGLGSSVFLWNAINSNVEPLCALEDERPVCSVAWTQRGNYLAVGTNKGVVRIYDAAAKKLVRELRMHRGRVGALAWGGHTLATGGQDRRIMLSDLRAPDPAARLAGHKAEVCGLKWAPDDRQLASGGNDNAVAVWAAGGGSDAGPVFRNTSHTAAVKALAWSPHQHGLLASGGGTSDKHIRVWNTNSGTAVNAVNTRSQVCALAWSRNVNELVACYGYSTNAIEVWRYPALTPVAMLTGHTARVLFLATSPDGQSIVTGAGDETLRFWNVFPRPQAAASLTVLSDSGLRSRIR</sequence>
<organism evidence="8 9">
    <name type="scientific">Elliptochloris bilobata</name>
    <dbReference type="NCBI Taxonomy" id="381761"/>
    <lineage>
        <taxon>Eukaryota</taxon>
        <taxon>Viridiplantae</taxon>
        <taxon>Chlorophyta</taxon>
        <taxon>core chlorophytes</taxon>
        <taxon>Trebouxiophyceae</taxon>
        <taxon>Trebouxiophyceae incertae sedis</taxon>
        <taxon>Elliptochloris clade</taxon>
        <taxon>Elliptochloris</taxon>
    </lineage>
</organism>
<evidence type="ECO:0000256" key="5">
    <source>
        <dbReference type="ARBA" id="ARBA00023306"/>
    </source>
</evidence>
<dbReference type="InterPro" id="IPR001680">
    <property type="entry name" value="WD40_rpt"/>
</dbReference>
<evidence type="ECO:0000259" key="7">
    <source>
        <dbReference type="Pfam" id="PF24807"/>
    </source>
</evidence>
<evidence type="ECO:0000256" key="2">
    <source>
        <dbReference type="ARBA" id="ARBA00022574"/>
    </source>
</evidence>
<proteinExistence type="inferred from homology"/>
<keyword evidence="4" id="KW-0498">Mitosis</keyword>
<dbReference type="SMART" id="SM00320">
    <property type="entry name" value="WD40"/>
    <property type="match status" value="6"/>
</dbReference>
<dbReference type="GO" id="GO:0031145">
    <property type="term" value="P:anaphase-promoting complex-dependent catabolic process"/>
    <property type="evidence" value="ECO:0007669"/>
    <property type="project" value="TreeGrafter"/>
</dbReference>
<name>A0AAW1RKI2_9CHLO</name>
<dbReference type="GO" id="GO:1905786">
    <property type="term" value="P:positive regulation of anaphase-promoting complex-dependent catabolic process"/>
    <property type="evidence" value="ECO:0007669"/>
    <property type="project" value="TreeGrafter"/>
</dbReference>
<feature type="repeat" description="WD" evidence="6">
    <location>
        <begin position="255"/>
        <end position="286"/>
    </location>
</feature>
<gene>
    <name evidence="8" type="ORF">WJX81_000143</name>
</gene>
<reference evidence="8 9" key="1">
    <citation type="journal article" date="2024" name="Nat. Commun.">
        <title>Phylogenomics reveals the evolutionary origins of lichenization in chlorophyte algae.</title>
        <authorList>
            <person name="Puginier C."/>
            <person name="Libourel C."/>
            <person name="Otte J."/>
            <person name="Skaloud P."/>
            <person name="Haon M."/>
            <person name="Grisel S."/>
            <person name="Petersen M."/>
            <person name="Berrin J.G."/>
            <person name="Delaux P.M."/>
            <person name="Dal Grande F."/>
            <person name="Keller J."/>
        </authorList>
    </citation>
    <scope>NUCLEOTIDE SEQUENCE [LARGE SCALE GENOMIC DNA]</scope>
    <source>
        <strain evidence="8 9">SAG 245.80</strain>
    </source>
</reference>
<dbReference type="GO" id="GO:0010997">
    <property type="term" value="F:anaphase-promoting complex binding"/>
    <property type="evidence" value="ECO:0007669"/>
    <property type="project" value="InterPro"/>
</dbReference>
<dbReference type="AlphaFoldDB" id="A0AAW1RKI2"/>
<feature type="repeat" description="WD" evidence="6">
    <location>
        <begin position="300"/>
        <end position="344"/>
    </location>
</feature>
<comment type="caution">
    <text evidence="8">The sequence shown here is derived from an EMBL/GenBank/DDBJ whole genome shotgun (WGS) entry which is preliminary data.</text>
</comment>
<keyword evidence="4" id="KW-0132">Cell division</keyword>
<feature type="repeat" description="WD" evidence="6">
    <location>
        <begin position="388"/>
        <end position="421"/>
    </location>
</feature>
<keyword evidence="3" id="KW-0677">Repeat</keyword>
<dbReference type="InterPro" id="IPR015943">
    <property type="entry name" value="WD40/YVTN_repeat-like_dom_sf"/>
</dbReference>
<keyword evidence="2 6" id="KW-0853">WD repeat</keyword>
<dbReference type="PROSITE" id="PS50082">
    <property type="entry name" value="WD_REPEATS_2"/>
    <property type="match status" value="3"/>
</dbReference>
<dbReference type="CDD" id="cd00200">
    <property type="entry name" value="WD40"/>
    <property type="match status" value="1"/>
</dbReference>
<dbReference type="Proteomes" id="UP001445335">
    <property type="component" value="Unassembled WGS sequence"/>
</dbReference>
<dbReference type="EMBL" id="JALJOU010000034">
    <property type="protein sequence ID" value="KAK9833975.1"/>
    <property type="molecule type" value="Genomic_DNA"/>
</dbReference>
<keyword evidence="5" id="KW-0131">Cell cycle</keyword>
<evidence type="ECO:0000256" key="4">
    <source>
        <dbReference type="ARBA" id="ARBA00022776"/>
    </source>
</evidence>
<evidence type="ECO:0000256" key="3">
    <source>
        <dbReference type="ARBA" id="ARBA00022737"/>
    </source>
</evidence>
<dbReference type="PROSITE" id="PS50294">
    <property type="entry name" value="WD_REPEATS_REGION"/>
    <property type="match status" value="2"/>
</dbReference>
<evidence type="ECO:0000256" key="1">
    <source>
        <dbReference type="ARBA" id="ARBA00006445"/>
    </source>
</evidence>
<evidence type="ECO:0000313" key="9">
    <source>
        <dbReference type="Proteomes" id="UP001445335"/>
    </source>
</evidence>